<sequence length="99" mass="10403">MATGAAGGGMFRGVYGGCISSDGMGTQHRPYHRNCSCALHDSGGGHCSHIAKVSYPIRRSWSKGSMVTLKCLASPVSSRLSTSLSRVSSEFGNTCSKSW</sequence>
<dbReference type="InterPro" id="IPR007527">
    <property type="entry name" value="Znf_SWIM"/>
</dbReference>
<dbReference type="FunCoup" id="A0A251V568">
    <property type="interactions" value="86"/>
</dbReference>
<dbReference type="InParanoid" id="A0A251V568"/>
<keyword evidence="1" id="KW-0862">Zinc</keyword>
<dbReference type="PROSITE" id="PS50966">
    <property type="entry name" value="ZF_SWIM"/>
    <property type="match status" value="1"/>
</dbReference>
<keyword evidence="1" id="KW-0863">Zinc-finger</keyword>
<accession>A0A251V568</accession>
<reference evidence="4" key="2">
    <citation type="submission" date="2017-02" db="EMBL/GenBank/DDBJ databases">
        <title>Sunflower complete genome.</title>
        <authorList>
            <person name="Langlade N."/>
            <person name="Munos S."/>
        </authorList>
    </citation>
    <scope>NUCLEOTIDE SEQUENCE [LARGE SCALE GENOMIC DNA]</scope>
    <source>
        <tissue evidence="4">Leaves</tissue>
    </source>
</reference>
<reference evidence="3 5" key="1">
    <citation type="journal article" date="2017" name="Nature">
        <title>The sunflower genome provides insights into oil metabolism, flowering and Asterid evolution.</title>
        <authorList>
            <person name="Badouin H."/>
            <person name="Gouzy J."/>
            <person name="Grassa C.J."/>
            <person name="Murat F."/>
            <person name="Staton S.E."/>
            <person name="Cottret L."/>
            <person name="Lelandais-Briere C."/>
            <person name="Owens G.L."/>
            <person name="Carrere S."/>
            <person name="Mayjonade B."/>
            <person name="Legrand L."/>
            <person name="Gill N."/>
            <person name="Kane N.C."/>
            <person name="Bowers J.E."/>
            <person name="Hubner S."/>
            <person name="Bellec A."/>
            <person name="Berard A."/>
            <person name="Berges H."/>
            <person name="Blanchet N."/>
            <person name="Boniface M.C."/>
            <person name="Brunel D."/>
            <person name="Catrice O."/>
            <person name="Chaidir N."/>
            <person name="Claudel C."/>
            <person name="Donnadieu C."/>
            <person name="Faraut T."/>
            <person name="Fievet G."/>
            <person name="Helmstetter N."/>
            <person name="King M."/>
            <person name="Knapp S.J."/>
            <person name="Lai Z."/>
            <person name="Le Paslier M.C."/>
            <person name="Lippi Y."/>
            <person name="Lorenzon L."/>
            <person name="Mandel J.R."/>
            <person name="Marage G."/>
            <person name="Marchand G."/>
            <person name="Marquand E."/>
            <person name="Bret-Mestries E."/>
            <person name="Morien E."/>
            <person name="Nambeesan S."/>
            <person name="Nguyen T."/>
            <person name="Pegot-Espagnet P."/>
            <person name="Pouilly N."/>
            <person name="Raftis F."/>
            <person name="Sallet E."/>
            <person name="Schiex T."/>
            <person name="Thomas J."/>
            <person name="Vandecasteele C."/>
            <person name="Vares D."/>
            <person name="Vear F."/>
            <person name="Vautrin S."/>
            <person name="Crespi M."/>
            <person name="Mangin B."/>
            <person name="Burke J.M."/>
            <person name="Salse J."/>
            <person name="Munos S."/>
            <person name="Vincourt P."/>
            <person name="Rieseberg L.H."/>
            <person name="Langlade N.B."/>
        </authorList>
    </citation>
    <scope>NUCLEOTIDE SEQUENCE [LARGE SCALE GENOMIC DNA]</scope>
    <source>
        <strain evidence="5">cv. SF193</strain>
        <tissue evidence="3">Leaves</tissue>
    </source>
</reference>
<dbReference type="GO" id="GO:0008270">
    <property type="term" value="F:zinc ion binding"/>
    <property type="evidence" value="ECO:0007669"/>
    <property type="project" value="UniProtKB-KW"/>
</dbReference>
<evidence type="ECO:0000259" key="2">
    <source>
        <dbReference type="PROSITE" id="PS50966"/>
    </source>
</evidence>
<evidence type="ECO:0000256" key="1">
    <source>
        <dbReference type="PROSITE-ProRule" id="PRU00325"/>
    </source>
</evidence>
<protein>
    <submittedName>
        <fullName evidence="3 4">Zinc finger, SWIM-type</fullName>
    </submittedName>
</protein>
<gene>
    <name evidence="4" type="ORF">HannXRQ_Chr03g0064551</name>
    <name evidence="3" type="ORF">HanXRQr2_Chr03g0092481</name>
</gene>
<dbReference type="Gramene" id="mRNA:HanXRQr2_Chr03g0092481">
    <property type="protein sequence ID" value="CDS:HanXRQr2_Chr03g0092481.1"/>
    <property type="gene ID" value="HanXRQr2_Chr03g0092481"/>
</dbReference>
<dbReference type="AlphaFoldDB" id="A0A251V568"/>
<keyword evidence="1" id="KW-0479">Metal-binding</keyword>
<organism evidence="4 5">
    <name type="scientific">Helianthus annuus</name>
    <name type="common">Common sunflower</name>
    <dbReference type="NCBI Taxonomy" id="4232"/>
    <lineage>
        <taxon>Eukaryota</taxon>
        <taxon>Viridiplantae</taxon>
        <taxon>Streptophyta</taxon>
        <taxon>Embryophyta</taxon>
        <taxon>Tracheophyta</taxon>
        <taxon>Spermatophyta</taxon>
        <taxon>Magnoliopsida</taxon>
        <taxon>eudicotyledons</taxon>
        <taxon>Gunneridae</taxon>
        <taxon>Pentapetalae</taxon>
        <taxon>asterids</taxon>
        <taxon>campanulids</taxon>
        <taxon>Asterales</taxon>
        <taxon>Asteraceae</taxon>
        <taxon>Asteroideae</taxon>
        <taxon>Heliantheae alliance</taxon>
        <taxon>Heliantheae</taxon>
        <taxon>Helianthus</taxon>
    </lineage>
</organism>
<name>A0A251V568_HELAN</name>
<dbReference type="EMBL" id="CM007892">
    <property type="protein sequence ID" value="OTG30439.1"/>
    <property type="molecule type" value="Genomic_DNA"/>
</dbReference>
<keyword evidence="5" id="KW-1185">Reference proteome</keyword>
<evidence type="ECO:0000313" key="4">
    <source>
        <dbReference type="EMBL" id="OTG30439.1"/>
    </source>
</evidence>
<dbReference type="OMA" id="HCSHIAK"/>
<feature type="domain" description="SWIM-type" evidence="2">
    <location>
        <begin position="20"/>
        <end position="58"/>
    </location>
</feature>
<dbReference type="PANTHER" id="PTHR35121:SF2">
    <property type="entry name" value="SWIM-TYPE DOMAIN-CONTAINING PROTEIN"/>
    <property type="match status" value="1"/>
</dbReference>
<dbReference type="EMBL" id="MNCJ02000318">
    <property type="protein sequence ID" value="KAF5812950.1"/>
    <property type="molecule type" value="Genomic_DNA"/>
</dbReference>
<dbReference type="PANTHER" id="PTHR35121">
    <property type="entry name" value="HOMEODOMAIN PROTEIN 8, PUTATIVE-RELATED"/>
    <property type="match status" value="1"/>
</dbReference>
<evidence type="ECO:0000313" key="3">
    <source>
        <dbReference type="EMBL" id="KAF5812950.1"/>
    </source>
</evidence>
<reference evidence="3" key="3">
    <citation type="submission" date="2020-06" db="EMBL/GenBank/DDBJ databases">
        <title>Helianthus annuus Genome sequencing and assembly Release 2.</title>
        <authorList>
            <person name="Gouzy J."/>
            <person name="Langlade N."/>
            <person name="Munos S."/>
        </authorList>
    </citation>
    <scope>NUCLEOTIDE SEQUENCE</scope>
    <source>
        <tissue evidence="3">Leaves</tissue>
    </source>
</reference>
<proteinExistence type="predicted"/>
<dbReference type="Proteomes" id="UP000215914">
    <property type="component" value="Chromosome 3"/>
</dbReference>
<evidence type="ECO:0000313" key="5">
    <source>
        <dbReference type="Proteomes" id="UP000215914"/>
    </source>
</evidence>